<dbReference type="InterPro" id="IPR007714">
    <property type="entry name" value="CFA20_dom"/>
</dbReference>
<comment type="caution">
    <text evidence="2">The sequence shown here is derived from an EMBL/GenBank/DDBJ whole genome shotgun (WGS) entry which is preliminary data.</text>
</comment>
<accession>A0A4E0RV37</accession>
<organism evidence="2 3">
    <name type="scientific">Fasciola hepatica</name>
    <name type="common">Liver fluke</name>
    <dbReference type="NCBI Taxonomy" id="6192"/>
    <lineage>
        <taxon>Eukaryota</taxon>
        <taxon>Metazoa</taxon>
        <taxon>Spiralia</taxon>
        <taxon>Lophotrochozoa</taxon>
        <taxon>Platyhelminthes</taxon>
        <taxon>Trematoda</taxon>
        <taxon>Digenea</taxon>
        <taxon>Plagiorchiida</taxon>
        <taxon>Echinostomata</taxon>
        <taxon>Echinostomatoidea</taxon>
        <taxon>Fasciolidae</taxon>
        <taxon>Fasciola</taxon>
    </lineage>
</organism>
<keyword evidence="3" id="KW-1185">Reference proteome</keyword>
<proteinExistence type="predicted"/>
<reference evidence="2" key="1">
    <citation type="submission" date="2019-03" db="EMBL/GenBank/DDBJ databases">
        <title>Improved annotation for the trematode Fasciola hepatica.</title>
        <authorList>
            <person name="Choi Y.-J."/>
            <person name="Martin J."/>
            <person name="Mitreva M."/>
        </authorList>
    </citation>
    <scope>NUCLEOTIDE SEQUENCE [LARGE SCALE GENOMIC DNA]</scope>
</reference>
<dbReference type="AlphaFoldDB" id="A0A4E0RV37"/>
<dbReference type="Pfam" id="PF05018">
    <property type="entry name" value="CFA20_dom"/>
    <property type="match status" value="1"/>
</dbReference>
<dbReference type="InterPro" id="IPR040441">
    <property type="entry name" value="CFA20/CFAP20DC"/>
</dbReference>
<dbReference type="PANTHER" id="PTHR12458">
    <property type="entry name" value="ORF PROTEIN"/>
    <property type="match status" value="1"/>
</dbReference>
<dbReference type="Proteomes" id="UP000230066">
    <property type="component" value="Unassembled WGS sequence"/>
</dbReference>
<evidence type="ECO:0000313" key="3">
    <source>
        <dbReference type="Proteomes" id="UP000230066"/>
    </source>
</evidence>
<dbReference type="EMBL" id="JXXN02001317">
    <property type="protein sequence ID" value="THD25037.1"/>
    <property type="molecule type" value="Genomic_DNA"/>
</dbReference>
<name>A0A4E0RV37_FASHE</name>
<sequence length="201" mass="23426">MFRESYQSGLLSVFFSLGSKPLEKWRQQTQNGHIKRLTDEDIQSYVVELIGTNVSTTFITCPADTKQTLGVRLPILVIVLKNLKKYFTFEVTILDDQNIRRRFRASTFQTTTLVQPFACTMPMKLDEGWNQVQFDLADFTRRAYGTGFVETLQVEIHANCRLRRVYFCDRIYTEEELPKEYKLYLPVRAHSSARSQTGTTR</sequence>
<evidence type="ECO:0000259" key="1">
    <source>
        <dbReference type="Pfam" id="PF05018"/>
    </source>
</evidence>
<feature type="domain" description="CFA20" evidence="1">
    <location>
        <begin position="1"/>
        <end position="184"/>
    </location>
</feature>
<protein>
    <submittedName>
        <fullName evidence="2">Transcription factor IIB</fullName>
    </submittedName>
</protein>
<evidence type="ECO:0000313" key="2">
    <source>
        <dbReference type="EMBL" id="THD25037.1"/>
    </source>
</evidence>
<gene>
    <name evidence="2" type="ORF">D915_004119</name>
</gene>